<proteinExistence type="predicted"/>
<dbReference type="EMBL" id="BTGU01000058">
    <property type="protein sequence ID" value="GMN55582.1"/>
    <property type="molecule type" value="Genomic_DNA"/>
</dbReference>
<sequence length="127" mass="13783">MISTQGSPAPTLPSRLHQISVEDSSSTSPSTGNAVSRNVDQIEILLAIFFGCFDIEIGSPEIFEALTEDIARQPQDHEHRENSREENHALPLATSQIERISDEWLAFRTIFSGGSVATMAAGASRVS</sequence>
<dbReference type="Proteomes" id="UP001187192">
    <property type="component" value="Unassembled WGS sequence"/>
</dbReference>
<gene>
    <name evidence="2" type="ORF">TIFTF001_024697</name>
</gene>
<protein>
    <submittedName>
        <fullName evidence="2">Uncharacterized protein</fullName>
    </submittedName>
</protein>
<evidence type="ECO:0000313" key="3">
    <source>
        <dbReference type="Proteomes" id="UP001187192"/>
    </source>
</evidence>
<dbReference type="AlphaFoldDB" id="A0AA88AQ83"/>
<feature type="region of interest" description="Disordered" evidence="1">
    <location>
        <begin position="70"/>
        <end position="93"/>
    </location>
</feature>
<feature type="compositionally biased region" description="Basic and acidic residues" evidence="1">
    <location>
        <begin position="70"/>
        <end position="88"/>
    </location>
</feature>
<reference evidence="2" key="1">
    <citation type="submission" date="2023-07" db="EMBL/GenBank/DDBJ databases">
        <title>draft genome sequence of fig (Ficus carica).</title>
        <authorList>
            <person name="Takahashi T."/>
            <person name="Nishimura K."/>
        </authorList>
    </citation>
    <scope>NUCLEOTIDE SEQUENCE</scope>
</reference>
<evidence type="ECO:0000256" key="1">
    <source>
        <dbReference type="SAM" id="MobiDB-lite"/>
    </source>
</evidence>
<evidence type="ECO:0000313" key="2">
    <source>
        <dbReference type="EMBL" id="GMN55582.1"/>
    </source>
</evidence>
<accession>A0AA88AQ83</accession>
<feature type="region of interest" description="Disordered" evidence="1">
    <location>
        <begin position="1"/>
        <end position="34"/>
    </location>
</feature>
<name>A0AA88AQ83_FICCA</name>
<comment type="caution">
    <text evidence="2">The sequence shown here is derived from an EMBL/GenBank/DDBJ whole genome shotgun (WGS) entry which is preliminary data.</text>
</comment>
<organism evidence="2 3">
    <name type="scientific">Ficus carica</name>
    <name type="common">Common fig</name>
    <dbReference type="NCBI Taxonomy" id="3494"/>
    <lineage>
        <taxon>Eukaryota</taxon>
        <taxon>Viridiplantae</taxon>
        <taxon>Streptophyta</taxon>
        <taxon>Embryophyta</taxon>
        <taxon>Tracheophyta</taxon>
        <taxon>Spermatophyta</taxon>
        <taxon>Magnoliopsida</taxon>
        <taxon>eudicotyledons</taxon>
        <taxon>Gunneridae</taxon>
        <taxon>Pentapetalae</taxon>
        <taxon>rosids</taxon>
        <taxon>fabids</taxon>
        <taxon>Rosales</taxon>
        <taxon>Moraceae</taxon>
        <taxon>Ficeae</taxon>
        <taxon>Ficus</taxon>
    </lineage>
</organism>
<keyword evidence="3" id="KW-1185">Reference proteome</keyword>